<reference evidence="2 3" key="1">
    <citation type="submission" date="2020-03" db="EMBL/GenBank/DDBJ databases">
        <title>Genomic Encyclopedia of Type Strains, Phase IV (KMG-IV): sequencing the most valuable type-strain genomes for metagenomic binning, comparative biology and taxonomic classification.</title>
        <authorList>
            <person name="Goeker M."/>
        </authorList>
    </citation>
    <scope>NUCLEOTIDE SEQUENCE [LARGE SCALE GENOMIC DNA]</scope>
    <source>
        <strain evidence="2 3">DSM 105096</strain>
    </source>
</reference>
<gene>
    <name evidence="2" type="ORF">GGR27_002327</name>
</gene>
<dbReference type="RefSeq" id="WP_168037576.1">
    <property type="nucleotide sequence ID" value="NZ_JAATJH010000003.1"/>
</dbReference>
<proteinExistence type="predicted"/>
<feature type="transmembrane region" description="Helical" evidence="1">
    <location>
        <begin position="73"/>
        <end position="92"/>
    </location>
</feature>
<feature type="transmembrane region" description="Helical" evidence="1">
    <location>
        <begin position="104"/>
        <end position="123"/>
    </location>
</feature>
<keyword evidence="1" id="KW-0812">Transmembrane</keyword>
<keyword evidence="1" id="KW-1133">Transmembrane helix</keyword>
<feature type="transmembrane region" description="Helical" evidence="1">
    <location>
        <begin position="38"/>
        <end position="61"/>
    </location>
</feature>
<organism evidence="2 3">
    <name type="scientific">Neolewinella antarctica</name>
    <dbReference type="NCBI Taxonomy" id="442734"/>
    <lineage>
        <taxon>Bacteria</taxon>
        <taxon>Pseudomonadati</taxon>
        <taxon>Bacteroidota</taxon>
        <taxon>Saprospiria</taxon>
        <taxon>Saprospirales</taxon>
        <taxon>Lewinellaceae</taxon>
        <taxon>Neolewinella</taxon>
    </lineage>
</organism>
<feature type="transmembrane region" description="Helical" evidence="1">
    <location>
        <begin position="6"/>
        <end position="26"/>
    </location>
</feature>
<dbReference type="EMBL" id="JAATJH010000003">
    <property type="protein sequence ID" value="NJC26817.1"/>
    <property type="molecule type" value="Genomic_DNA"/>
</dbReference>
<keyword evidence="3" id="KW-1185">Reference proteome</keyword>
<accession>A0ABX0XCA6</accession>
<evidence type="ECO:0000313" key="2">
    <source>
        <dbReference type="EMBL" id="NJC26817.1"/>
    </source>
</evidence>
<name>A0ABX0XCA6_9BACT</name>
<evidence type="ECO:0000313" key="3">
    <source>
        <dbReference type="Proteomes" id="UP000770785"/>
    </source>
</evidence>
<evidence type="ECO:0000256" key="1">
    <source>
        <dbReference type="SAM" id="Phobius"/>
    </source>
</evidence>
<feature type="transmembrane region" description="Helical" evidence="1">
    <location>
        <begin position="202"/>
        <end position="227"/>
    </location>
</feature>
<dbReference type="Proteomes" id="UP000770785">
    <property type="component" value="Unassembled WGS sequence"/>
</dbReference>
<protein>
    <submittedName>
        <fullName evidence="2">Uncharacterized protein</fullName>
    </submittedName>
</protein>
<keyword evidence="1" id="KW-0472">Membrane</keyword>
<feature type="transmembrane region" description="Helical" evidence="1">
    <location>
        <begin position="129"/>
        <end position="146"/>
    </location>
</feature>
<sequence length="245" mass="26504">MGFMLLIIPLIVGIIFPPIQLLFHTFRVGAKNKPDGCLASLLVVADICTLVFIPLVGYSFFAESVSQGIPTAVVISWSVTVILVVFAYFYSTSLTKPGNVSTEILLMGAMAVGVILNALMGIVWKSEDLLIVVNGPIALLFILGIAKRNRQISLVLADSKGRNEFAETEVLDYIGVKGSHSRPIPAKSALDRFLLPALYQPILVRWILAGGIGLLIFLLSMLVPVLFGISVAEVFESYVYGGTNF</sequence>
<comment type="caution">
    <text evidence="2">The sequence shown here is derived from an EMBL/GenBank/DDBJ whole genome shotgun (WGS) entry which is preliminary data.</text>
</comment>